<evidence type="ECO:0008006" key="2">
    <source>
        <dbReference type="Google" id="ProtNLM"/>
    </source>
</evidence>
<dbReference type="InterPro" id="IPR011335">
    <property type="entry name" value="Restrct_endonuc-II-like"/>
</dbReference>
<protein>
    <recommendedName>
        <fullName evidence="2">CRISPR system ring nuclease SSO1393-like domain-containing protein</fullName>
    </recommendedName>
</protein>
<evidence type="ECO:0000313" key="1">
    <source>
        <dbReference type="EMBL" id="MPM67264.1"/>
    </source>
</evidence>
<dbReference type="EMBL" id="VSSQ01021587">
    <property type="protein sequence ID" value="MPM67264.1"/>
    <property type="molecule type" value="Genomic_DNA"/>
</dbReference>
<dbReference type="Gene3D" id="3.40.50.10770">
    <property type="entry name" value="Hypothetical protein VC1899 like domain (Restriction endonuclease-like)"/>
    <property type="match status" value="1"/>
</dbReference>
<proteinExistence type="predicted"/>
<dbReference type="SUPFAM" id="SSF52980">
    <property type="entry name" value="Restriction endonuclease-like"/>
    <property type="match status" value="1"/>
</dbReference>
<dbReference type="AlphaFoldDB" id="A0A645BZW9"/>
<gene>
    <name evidence="1" type="ORF">SDC9_114186</name>
</gene>
<reference evidence="1" key="1">
    <citation type="submission" date="2019-08" db="EMBL/GenBank/DDBJ databases">
        <authorList>
            <person name="Kucharzyk K."/>
            <person name="Murdoch R.W."/>
            <person name="Higgins S."/>
            <person name="Loffler F."/>
        </authorList>
    </citation>
    <scope>NUCLEOTIDE SEQUENCE</scope>
</reference>
<accession>A0A645BZW9</accession>
<comment type="caution">
    <text evidence="1">The sequence shown here is derived from an EMBL/GenBank/DDBJ whole genome shotgun (WGS) entry which is preliminary data.</text>
</comment>
<sequence>MNDKADYIISLLGTNPLPAFLSILKNSDANTKVFLVYTSKSQYNIGTKNIANNILIVLEEKIENIQIVPIECDKSDIKAIDGTINEIFNLIIEDMGVKVGNKKTEKLVLDYSGATKVMSVIFCDRVLAKHIEGLDVVISYLDDNEETIIENTKNSIFTSRPSIKKALLSTDINIQDITRIHGYSLQNLIHVKGCQTKGGSNIQYIIPNGKISLAKKTVGKTVYL</sequence>
<name>A0A645BZW9_9ZZZZ</name>
<organism evidence="1">
    <name type="scientific">bioreactor metagenome</name>
    <dbReference type="NCBI Taxonomy" id="1076179"/>
    <lineage>
        <taxon>unclassified sequences</taxon>
        <taxon>metagenomes</taxon>
        <taxon>ecological metagenomes</taxon>
    </lineage>
</organism>